<dbReference type="EMBL" id="JBHSIM010000001">
    <property type="protein sequence ID" value="MFC4830870.1"/>
    <property type="molecule type" value="Genomic_DNA"/>
</dbReference>
<feature type="transmembrane region" description="Helical" evidence="1">
    <location>
        <begin position="42"/>
        <end position="62"/>
    </location>
</feature>
<gene>
    <name evidence="2" type="ORF">ACFPEL_00490</name>
</gene>
<sequence length="66" mass="6867">MISPGPDRGGRRGRLLLIVAITSLLGAAAVVYGLVVSLWAPVVLGGVLLVVAVYCAVVLRGLRRRS</sequence>
<keyword evidence="1" id="KW-0472">Membrane</keyword>
<protein>
    <submittedName>
        <fullName evidence="2">Uncharacterized protein</fullName>
    </submittedName>
</protein>
<dbReference type="Proteomes" id="UP001595909">
    <property type="component" value="Unassembled WGS sequence"/>
</dbReference>
<keyword evidence="1" id="KW-1133">Transmembrane helix</keyword>
<keyword evidence="1" id="KW-0812">Transmembrane</keyword>
<reference evidence="3" key="1">
    <citation type="journal article" date="2019" name="Int. J. Syst. Evol. Microbiol.">
        <title>The Global Catalogue of Microorganisms (GCM) 10K type strain sequencing project: providing services to taxonomists for standard genome sequencing and annotation.</title>
        <authorList>
            <consortium name="The Broad Institute Genomics Platform"/>
            <consortium name="The Broad Institute Genome Sequencing Center for Infectious Disease"/>
            <person name="Wu L."/>
            <person name="Ma J."/>
        </authorList>
    </citation>
    <scope>NUCLEOTIDE SEQUENCE [LARGE SCALE GENOMIC DNA]</scope>
    <source>
        <strain evidence="3">CCUG 50347</strain>
    </source>
</reference>
<evidence type="ECO:0000313" key="3">
    <source>
        <dbReference type="Proteomes" id="UP001595909"/>
    </source>
</evidence>
<organism evidence="2 3">
    <name type="scientific">Actinomycetospora chibensis</name>
    <dbReference type="NCBI Taxonomy" id="663606"/>
    <lineage>
        <taxon>Bacteria</taxon>
        <taxon>Bacillati</taxon>
        <taxon>Actinomycetota</taxon>
        <taxon>Actinomycetes</taxon>
        <taxon>Pseudonocardiales</taxon>
        <taxon>Pseudonocardiaceae</taxon>
        <taxon>Actinomycetospora</taxon>
    </lineage>
</organism>
<evidence type="ECO:0000256" key="1">
    <source>
        <dbReference type="SAM" id="Phobius"/>
    </source>
</evidence>
<name>A0ABV9RET7_9PSEU</name>
<feature type="transmembrane region" description="Helical" evidence="1">
    <location>
        <begin position="15"/>
        <end position="36"/>
    </location>
</feature>
<keyword evidence="3" id="KW-1185">Reference proteome</keyword>
<dbReference type="RefSeq" id="WP_274188934.1">
    <property type="nucleotide sequence ID" value="NZ_BAABHN010000001.1"/>
</dbReference>
<evidence type="ECO:0000313" key="2">
    <source>
        <dbReference type="EMBL" id="MFC4830870.1"/>
    </source>
</evidence>
<proteinExistence type="predicted"/>
<comment type="caution">
    <text evidence="2">The sequence shown here is derived from an EMBL/GenBank/DDBJ whole genome shotgun (WGS) entry which is preliminary data.</text>
</comment>
<accession>A0ABV9RET7</accession>